<sequence length="50" mass="5513">MMGELTLWVCCGAIVVLSAAILFTGVFFTLERTDHELARLRDATTPTRKG</sequence>
<organism evidence="2 3">
    <name type="scientific">Methylorubrum rhodinum</name>
    <dbReference type="NCBI Taxonomy" id="29428"/>
    <lineage>
        <taxon>Bacteria</taxon>
        <taxon>Pseudomonadati</taxon>
        <taxon>Pseudomonadota</taxon>
        <taxon>Alphaproteobacteria</taxon>
        <taxon>Hyphomicrobiales</taxon>
        <taxon>Methylobacteriaceae</taxon>
        <taxon>Methylorubrum</taxon>
    </lineage>
</organism>
<evidence type="ECO:0000313" key="2">
    <source>
        <dbReference type="EMBL" id="MBB5759885.1"/>
    </source>
</evidence>
<dbReference type="AlphaFoldDB" id="A0A840ZS84"/>
<gene>
    <name evidence="2" type="ORF">HNR00_004622</name>
</gene>
<keyword evidence="1" id="KW-0472">Membrane</keyword>
<dbReference type="EMBL" id="JACHOP010000030">
    <property type="protein sequence ID" value="MBB5759885.1"/>
    <property type="molecule type" value="Genomic_DNA"/>
</dbReference>
<keyword evidence="3" id="KW-1185">Reference proteome</keyword>
<accession>A0A840ZS84</accession>
<protein>
    <submittedName>
        <fullName evidence="2">Uncharacterized protein</fullName>
    </submittedName>
</protein>
<evidence type="ECO:0000313" key="3">
    <source>
        <dbReference type="Proteomes" id="UP000583454"/>
    </source>
</evidence>
<feature type="transmembrane region" description="Helical" evidence="1">
    <location>
        <begin position="6"/>
        <end position="30"/>
    </location>
</feature>
<dbReference type="Proteomes" id="UP000583454">
    <property type="component" value="Unassembled WGS sequence"/>
</dbReference>
<comment type="caution">
    <text evidence="2">The sequence shown here is derived from an EMBL/GenBank/DDBJ whole genome shotgun (WGS) entry which is preliminary data.</text>
</comment>
<keyword evidence="1" id="KW-1133">Transmembrane helix</keyword>
<keyword evidence="1" id="KW-0812">Transmembrane</keyword>
<reference evidence="2 3" key="1">
    <citation type="submission" date="2020-08" db="EMBL/GenBank/DDBJ databases">
        <title>Genomic Encyclopedia of Type Strains, Phase IV (KMG-IV): sequencing the most valuable type-strain genomes for metagenomic binning, comparative biology and taxonomic classification.</title>
        <authorList>
            <person name="Goeker M."/>
        </authorList>
    </citation>
    <scope>NUCLEOTIDE SEQUENCE [LARGE SCALE GENOMIC DNA]</scope>
    <source>
        <strain evidence="2 3">DSM 2163</strain>
    </source>
</reference>
<name>A0A840ZS84_9HYPH</name>
<evidence type="ECO:0000256" key="1">
    <source>
        <dbReference type="SAM" id="Phobius"/>
    </source>
</evidence>
<proteinExistence type="predicted"/>
<dbReference type="RefSeq" id="WP_183573368.1">
    <property type="nucleotide sequence ID" value="NZ_JACHOP010000030.1"/>
</dbReference>